<dbReference type="Proteomes" id="UP000306477">
    <property type="component" value="Unassembled WGS sequence"/>
</dbReference>
<organism evidence="2 3">
    <name type="scientific">Bacillus timonensis</name>
    <dbReference type="NCBI Taxonomy" id="1033734"/>
    <lineage>
        <taxon>Bacteria</taxon>
        <taxon>Bacillati</taxon>
        <taxon>Bacillota</taxon>
        <taxon>Bacilli</taxon>
        <taxon>Bacillales</taxon>
        <taxon>Bacillaceae</taxon>
        <taxon>Bacillus</taxon>
    </lineage>
</organism>
<comment type="caution">
    <text evidence="2">The sequence shown here is derived from an EMBL/GenBank/DDBJ whole genome shotgun (WGS) entry which is preliminary data.</text>
</comment>
<sequence>MILFLMLFIVGFSFFMAFKRKRPLFLLLPFVSIFAYFVFEIIRFPAPLGETIRFIFNLS</sequence>
<keyword evidence="3" id="KW-1185">Reference proteome</keyword>
<feature type="transmembrane region" description="Helical" evidence="1">
    <location>
        <begin position="27"/>
        <end position="46"/>
    </location>
</feature>
<name>A0A4V3V728_9BACI</name>
<reference evidence="2 3" key="1">
    <citation type="journal article" date="2019" name="Indoor Air">
        <title>Impacts of indoor surface finishes on bacterial viability.</title>
        <authorList>
            <person name="Hu J."/>
            <person name="Maamar S.B."/>
            <person name="Glawe A.J."/>
            <person name="Gottel N."/>
            <person name="Gilbert J.A."/>
            <person name="Hartmann E.M."/>
        </authorList>
    </citation>
    <scope>NUCLEOTIDE SEQUENCE [LARGE SCALE GENOMIC DNA]</scope>
    <source>
        <strain evidence="2 3">AF060A6</strain>
    </source>
</reference>
<dbReference type="AlphaFoldDB" id="A0A4V3V728"/>
<accession>A0A4V3V728</accession>
<evidence type="ECO:0000256" key="1">
    <source>
        <dbReference type="SAM" id="Phobius"/>
    </source>
</evidence>
<protein>
    <submittedName>
        <fullName evidence="2">Uncharacterized protein</fullName>
    </submittedName>
</protein>
<keyword evidence="1" id="KW-0812">Transmembrane</keyword>
<evidence type="ECO:0000313" key="2">
    <source>
        <dbReference type="EMBL" id="THE09703.1"/>
    </source>
</evidence>
<keyword evidence="1" id="KW-1133">Transmembrane helix</keyword>
<keyword evidence="1" id="KW-0472">Membrane</keyword>
<dbReference type="OrthoDB" id="2696663at2"/>
<evidence type="ECO:0000313" key="3">
    <source>
        <dbReference type="Proteomes" id="UP000306477"/>
    </source>
</evidence>
<dbReference type="EMBL" id="SLUB01000066">
    <property type="protein sequence ID" value="THE09703.1"/>
    <property type="molecule type" value="Genomic_DNA"/>
</dbReference>
<dbReference type="RefSeq" id="WP_136381564.1">
    <property type="nucleotide sequence ID" value="NZ_SLUB01000066.1"/>
</dbReference>
<proteinExistence type="predicted"/>
<gene>
    <name evidence="2" type="ORF">E1I69_21340</name>
</gene>